<proteinExistence type="predicted"/>
<evidence type="ECO:0000313" key="2">
    <source>
        <dbReference type="Proteomes" id="UP000281553"/>
    </source>
</evidence>
<dbReference type="AlphaFoldDB" id="A0A3P7PHQ2"/>
<protein>
    <submittedName>
        <fullName evidence="1">Uncharacterized protein</fullName>
    </submittedName>
</protein>
<reference evidence="1 2" key="1">
    <citation type="submission" date="2018-11" db="EMBL/GenBank/DDBJ databases">
        <authorList>
            <consortium name="Pathogen Informatics"/>
        </authorList>
    </citation>
    <scope>NUCLEOTIDE SEQUENCE [LARGE SCALE GENOMIC DNA]</scope>
</reference>
<dbReference type="Proteomes" id="UP000281553">
    <property type="component" value="Unassembled WGS sequence"/>
</dbReference>
<keyword evidence="2" id="KW-1185">Reference proteome</keyword>
<accession>A0A3P7PHQ2</accession>
<name>A0A3P7PHQ2_DIBLA</name>
<organism evidence="1 2">
    <name type="scientific">Dibothriocephalus latus</name>
    <name type="common">Fish tapeworm</name>
    <name type="synonym">Diphyllobothrium latum</name>
    <dbReference type="NCBI Taxonomy" id="60516"/>
    <lineage>
        <taxon>Eukaryota</taxon>
        <taxon>Metazoa</taxon>
        <taxon>Spiralia</taxon>
        <taxon>Lophotrochozoa</taxon>
        <taxon>Platyhelminthes</taxon>
        <taxon>Cestoda</taxon>
        <taxon>Eucestoda</taxon>
        <taxon>Diphyllobothriidea</taxon>
        <taxon>Diphyllobothriidae</taxon>
        <taxon>Dibothriocephalus</taxon>
    </lineage>
</organism>
<gene>
    <name evidence="1" type="ORF">DILT_LOCUS12996</name>
</gene>
<dbReference type="EMBL" id="UYRU01068440">
    <property type="protein sequence ID" value="VDN17696.1"/>
    <property type="molecule type" value="Genomic_DNA"/>
</dbReference>
<sequence length="169" mass="18824">MDHILEHYLSRTEVVRFIASAYKNQDKETWQGSSAFSNEQIEANLKVMTESGFSEARQYLSGGQHLTNFTAQSSRALATFVQACSRFGCPALLDSFAACLAGMLEEELGVYRQALSDFKLEKQAPIIRENLEFFMNTVIVKLVAKLNVQDQSTVKAAARGFKKLLKSSA</sequence>
<evidence type="ECO:0000313" key="1">
    <source>
        <dbReference type="EMBL" id="VDN17696.1"/>
    </source>
</evidence>